<dbReference type="RefSeq" id="WP_015193225.1">
    <property type="nucleotide sequence ID" value="NC_019748.1"/>
</dbReference>
<dbReference type="Gene3D" id="3.40.50.300">
    <property type="entry name" value="P-loop containing nucleotide triphosphate hydrolases"/>
    <property type="match status" value="1"/>
</dbReference>
<sequence>MMLKDIKITMLGTSGAGKTSYLLGMYAVMQTGVQGFTISARDMDTDLDLTEKWEKLINVQGEDRWPTPNAGAMENYNFDFSYGFRPIMGFEWMDYRGLALSDRSGEQDVQQLSSYLADSDCLFLCVSGEHLGDQVTPTTVREIKSDRMNQFIQQVISRHKQPDPERPFPVVIAITKYDLCFHREKQAVIEDIKKLFQALFTPDSGWLVMICPVSLGKELCQDPEHGNIVPVNVHLPIVFSIYSQLRAYGLKLKNSRDRAYEEIDRLKQASPLIQWLKRWEFREKAERLQDLEAEITTVEANMNLLAQQLRQVSMFFSGSEVTADV</sequence>
<dbReference type="OrthoDB" id="9255714at2"/>
<dbReference type="SUPFAM" id="SSF52540">
    <property type="entry name" value="P-loop containing nucleoside triphosphate hydrolases"/>
    <property type="match status" value="1"/>
</dbReference>
<gene>
    <name evidence="2" type="ordered locus">Sta7437_2002</name>
</gene>
<name>K9XU21_STAC7</name>
<dbReference type="EMBL" id="CP003653">
    <property type="protein sequence ID" value="AFZ35554.1"/>
    <property type="molecule type" value="Genomic_DNA"/>
</dbReference>
<reference evidence="3" key="1">
    <citation type="journal article" date="2013" name="Proc. Natl. Acad. Sci. U.S.A.">
        <title>Improving the coverage of the cyanobacterial phylum using diversity-driven genome sequencing.</title>
        <authorList>
            <person name="Shih P.M."/>
            <person name="Wu D."/>
            <person name="Latifi A."/>
            <person name="Axen S.D."/>
            <person name="Fewer D.P."/>
            <person name="Talla E."/>
            <person name="Calteau A."/>
            <person name="Cai F."/>
            <person name="Tandeau de Marsac N."/>
            <person name="Rippka R."/>
            <person name="Herdman M."/>
            <person name="Sivonen K."/>
            <person name="Coursin T."/>
            <person name="Laurent T."/>
            <person name="Goodwin L."/>
            <person name="Nolan M."/>
            <person name="Davenport K.W."/>
            <person name="Han C.S."/>
            <person name="Rubin E.M."/>
            <person name="Eisen J.A."/>
            <person name="Woyke T."/>
            <person name="Gugger M."/>
            <person name="Kerfeld C.A."/>
        </authorList>
    </citation>
    <scope>NUCLEOTIDE SEQUENCE [LARGE SCALE GENOMIC DNA]</scope>
    <source>
        <strain evidence="3">ATCC 29371 / PCC 7437</strain>
    </source>
</reference>
<evidence type="ECO:0000256" key="1">
    <source>
        <dbReference type="SAM" id="Coils"/>
    </source>
</evidence>
<keyword evidence="3" id="KW-1185">Reference proteome</keyword>
<dbReference type="KEGG" id="scs:Sta7437_2002"/>
<evidence type="ECO:0000313" key="2">
    <source>
        <dbReference type="EMBL" id="AFZ35554.1"/>
    </source>
</evidence>
<feature type="coiled-coil region" evidence="1">
    <location>
        <begin position="281"/>
        <end position="308"/>
    </location>
</feature>
<proteinExistence type="predicted"/>
<dbReference type="STRING" id="111780.Sta7437_2002"/>
<dbReference type="HOGENOM" id="CLU_789029_0_0_3"/>
<dbReference type="eggNOG" id="COG1100">
    <property type="taxonomic scope" value="Bacteria"/>
</dbReference>
<dbReference type="Proteomes" id="UP000010473">
    <property type="component" value="Chromosome"/>
</dbReference>
<keyword evidence="1" id="KW-0175">Coiled coil</keyword>
<dbReference type="InterPro" id="IPR027417">
    <property type="entry name" value="P-loop_NTPase"/>
</dbReference>
<dbReference type="AlphaFoldDB" id="K9XU21"/>
<evidence type="ECO:0000313" key="3">
    <source>
        <dbReference type="Proteomes" id="UP000010473"/>
    </source>
</evidence>
<organism evidence="2 3">
    <name type="scientific">Stanieria cyanosphaera (strain ATCC 29371 / PCC 7437)</name>
    <dbReference type="NCBI Taxonomy" id="111780"/>
    <lineage>
        <taxon>Bacteria</taxon>
        <taxon>Bacillati</taxon>
        <taxon>Cyanobacteriota</taxon>
        <taxon>Cyanophyceae</taxon>
        <taxon>Pleurocapsales</taxon>
        <taxon>Dermocarpellaceae</taxon>
        <taxon>Stanieria</taxon>
    </lineage>
</organism>
<protein>
    <submittedName>
        <fullName evidence="2">Uncharacterized protein</fullName>
    </submittedName>
</protein>
<accession>K9XU21</accession>